<feature type="domain" description="Rhodopsin" evidence="8">
    <location>
        <begin position="25"/>
        <end position="272"/>
    </location>
</feature>
<comment type="subcellular location">
    <subcellularLocation>
        <location evidence="1">Membrane</location>
        <topology evidence="1">Multi-pass membrane protein</topology>
    </subcellularLocation>
</comment>
<evidence type="ECO:0000259" key="8">
    <source>
        <dbReference type="Pfam" id="PF20684"/>
    </source>
</evidence>
<keyword evidence="3 7" id="KW-1133">Transmembrane helix</keyword>
<dbReference type="OrthoDB" id="10017208at2759"/>
<reference evidence="9" key="1">
    <citation type="submission" date="2021-07" db="EMBL/GenBank/DDBJ databases">
        <authorList>
            <person name="Durling M."/>
        </authorList>
    </citation>
    <scope>NUCLEOTIDE SEQUENCE</scope>
</reference>
<comment type="caution">
    <text evidence="9">The sequence shown here is derived from an EMBL/GenBank/DDBJ whole genome shotgun (WGS) entry which is preliminary data.</text>
</comment>
<feature type="transmembrane region" description="Helical" evidence="7">
    <location>
        <begin position="6"/>
        <end position="29"/>
    </location>
</feature>
<proteinExistence type="inferred from homology"/>
<evidence type="ECO:0000313" key="10">
    <source>
        <dbReference type="Proteomes" id="UP000701801"/>
    </source>
</evidence>
<keyword evidence="10" id="KW-1185">Reference proteome</keyword>
<evidence type="ECO:0000256" key="6">
    <source>
        <dbReference type="SAM" id="MobiDB-lite"/>
    </source>
</evidence>
<gene>
    <name evidence="9" type="ORF">HYALB_00007074</name>
</gene>
<feature type="transmembrane region" description="Helical" evidence="7">
    <location>
        <begin position="177"/>
        <end position="198"/>
    </location>
</feature>
<dbReference type="Proteomes" id="UP000701801">
    <property type="component" value="Unassembled WGS sequence"/>
</dbReference>
<feature type="transmembrane region" description="Helical" evidence="7">
    <location>
        <begin position="93"/>
        <end position="117"/>
    </location>
</feature>
<sequence length="341" mass="38159">MNARSTTIVAVSAVLGILAVLVVSLRFQARHMQRQKLGVDDALLIAALVLTIGVVVIDIIAATWARVGEHEIFITEGPEAGFPFQWEIDRQSIVLFTIQILHTCAMPTIKAYTLVFYLRIFVFRRFKMLVFAVGLYVFLWWVAVILIALFQCQPVGGTYSLISKCLMGREFLKAQQIAGVLNVISDLVIIVMPIPVVLKLQMPMQHKMTVVGIFLTGSMVLVAGIGRTISYYQTPHDYDFSYHDYYFLIWTSIEPCMAIIGACLPSCRPIFKHYSPESIVRSIRIAFSLRSTSSRNEVYADTDREATRNRPGSSTDGLQLSEHISSKKSVHDGRSSSVSEV</sequence>
<evidence type="ECO:0000256" key="7">
    <source>
        <dbReference type="SAM" id="Phobius"/>
    </source>
</evidence>
<dbReference type="AlphaFoldDB" id="A0A9N9PUW3"/>
<protein>
    <recommendedName>
        <fullName evidence="8">Rhodopsin domain-containing protein</fullName>
    </recommendedName>
</protein>
<evidence type="ECO:0000256" key="3">
    <source>
        <dbReference type="ARBA" id="ARBA00022989"/>
    </source>
</evidence>
<feature type="region of interest" description="Disordered" evidence="6">
    <location>
        <begin position="298"/>
        <end position="341"/>
    </location>
</feature>
<feature type="transmembrane region" description="Helical" evidence="7">
    <location>
        <begin position="129"/>
        <end position="150"/>
    </location>
</feature>
<feature type="transmembrane region" description="Helical" evidence="7">
    <location>
        <begin position="210"/>
        <end position="233"/>
    </location>
</feature>
<dbReference type="GO" id="GO:0016020">
    <property type="term" value="C:membrane"/>
    <property type="evidence" value="ECO:0007669"/>
    <property type="project" value="UniProtKB-SubCell"/>
</dbReference>
<evidence type="ECO:0000256" key="5">
    <source>
        <dbReference type="ARBA" id="ARBA00038359"/>
    </source>
</evidence>
<comment type="similarity">
    <text evidence="5">Belongs to the SAT4 family.</text>
</comment>
<evidence type="ECO:0000256" key="4">
    <source>
        <dbReference type="ARBA" id="ARBA00023136"/>
    </source>
</evidence>
<feature type="transmembrane region" description="Helical" evidence="7">
    <location>
        <begin position="245"/>
        <end position="264"/>
    </location>
</feature>
<dbReference type="PANTHER" id="PTHR33048">
    <property type="entry name" value="PTH11-LIKE INTEGRAL MEMBRANE PROTEIN (AFU_ORTHOLOGUE AFUA_5G11245)"/>
    <property type="match status" value="1"/>
</dbReference>
<organism evidence="9 10">
    <name type="scientific">Hymenoscyphus albidus</name>
    <dbReference type="NCBI Taxonomy" id="595503"/>
    <lineage>
        <taxon>Eukaryota</taxon>
        <taxon>Fungi</taxon>
        <taxon>Dikarya</taxon>
        <taxon>Ascomycota</taxon>
        <taxon>Pezizomycotina</taxon>
        <taxon>Leotiomycetes</taxon>
        <taxon>Helotiales</taxon>
        <taxon>Helotiaceae</taxon>
        <taxon>Hymenoscyphus</taxon>
    </lineage>
</organism>
<feature type="transmembrane region" description="Helical" evidence="7">
    <location>
        <begin position="41"/>
        <end position="65"/>
    </location>
</feature>
<accession>A0A9N9PUW3</accession>
<evidence type="ECO:0000256" key="1">
    <source>
        <dbReference type="ARBA" id="ARBA00004141"/>
    </source>
</evidence>
<name>A0A9N9PUW3_9HELO</name>
<dbReference type="EMBL" id="CAJVRM010000156">
    <property type="protein sequence ID" value="CAG8975943.1"/>
    <property type="molecule type" value="Genomic_DNA"/>
</dbReference>
<keyword evidence="4 7" id="KW-0472">Membrane</keyword>
<dbReference type="Pfam" id="PF20684">
    <property type="entry name" value="Fung_rhodopsin"/>
    <property type="match status" value="1"/>
</dbReference>
<evidence type="ECO:0000256" key="2">
    <source>
        <dbReference type="ARBA" id="ARBA00022692"/>
    </source>
</evidence>
<dbReference type="PANTHER" id="PTHR33048:SF134">
    <property type="entry name" value="INTEGRAL MEMBRANE PROTEIN"/>
    <property type="match status" value="1"/>
</dbReference>
<keyword evidence="2 7" id="KW-0812">Transmembrane</keyword>
<dbReference type="InterPro" id="IPR052337">
    <property type="entry name" value="SAT4-like"/>
</dbReference>
<evidence type="ECO:0000313" key="9">
    <source>
        <dbReference type="EMBL" id="CAG8975943.1"/>
    </source>
</evidence>
<dbReference type="InterPro" id="IPR049326">
    <property type="entry name" value="Rhodopsin_dom_fungi"/>
</dbReference>